<dbReference type="GO" id="GO:0046872">
    <property type="term" value="F:metal ion binding"/>
    <property type="evidence" value="ECO:0007669"/>
    <property type="project" value="UniProtKB-KW"/>
</dbReference>
<dbReference type="SUPFAM" id="SSF55486">
    <property type="entry name" value="Metalloproteases ('zincins'), catalytic domain"/>
    <property type="match status" value="1"/>
</dbReference>
<evidence type="ECO:0000256" key="5">
    <source>
        <dbReference type="ARBA" id="ARBA00022729"/>
    </source>
</evidence>
<dbReference type="Pfam" id="PF05572">
    <property type="entry name" value="Peptidase_M43"/>
    <property type="match status" value="1"/>
</dbReference>
<dbReference type="AlphaFoldDB" id="A0A0B4GMU7"/>
<keyword evidence="9" id="KW-1015">Disulfide bond</keyword>
<keyword evidence="4" id="KW-0479">Metal-binding</keyword>
<comment type="caution">
    <text evidence="12">The sequence shown here is derived from an EMBL/GenBank/DDBJ whole genome shotgun (WGS) entry which is preliminary data.</text>
</comment>
<evidence type="ECO:0000256" key="4">
    <source>
        <dbReference type="ARBA" id="ARBA00022723"/>
    </source>
</evidence>
<feature type="signal peptide" evidence="10">
    <location>
        <begin position="1"/>
        <end position="18"/>
    </location>
</feature>
<accession>A0A0B4GMU7</accession>
<evidence type="ECO:0000313" key="12">
    <source>
        <dbReference type="EMBL" id="KID83928.1"/>
    </source>
</evidence>
<organism evidence="12 13">
    <name type="scientific">Metarhizium guizhouense (strain ARSEF 977)</name>
    <dbReference type="NCBI Taxonomy" id="1276136"/>
    <lineage>
        <taxon>Eukaryota</taxon>
        <taxon>Fungi</taxon>
        <taxon>Dikarya</taxon>
        <taxon>Ascomycota</taxon>
        <taxon>Pezizomycotina</taxon>
        <taxon>Sordariomycetes</taxon>
        <taxon>Hypocreomycetidae</taxon>
        <taxon>Hypocreales</taxon>
        <taxon>Clavicipitaceae</taxon>
        <taxon>Metarhizium</taxon>
    </lineage>
</organism>
<evidence type="ECO:0000256" key="1">
    <source>
        <dbReference type="ARBA" id="ARBA00003174"/>
    </source>
</evidence>
<keyword evidence="3" id="KW-0645">Protease</keyword>
<protein>
    <submittedName>
        <fullName evidence="12">Metalloprotease 1</fullName>
    </submittedName>
</protein>
<keyword evidence="5 10" id="KW-0732">Signal</keyword>
<keyword evidence="6" id="KW-0378">Hydrolase</keyword>
<dbReference type="GO" id="GO:0006508">
    <property type="term" value="P:proteolysis"/>
    <property type="evidence" value="ECO:0007669"/>
    <property type="project" value="UniProtKB-KW"/>
</dbReference>
<feature type="chain" id="PRO_5002104925" evidence="10">
    <location>
        <begin position="19"/>
        <end position="296"/>
    </location>
</feature>
<dbReference type="PANTHER" id="PTHR47466:SF1">
    <property type="entry name" value="METALLOPROTEASE MEP1 (AFU_ORTHOLOGUE AFUA_1G07730)-RELATED"/>
    <property type="match status" value="1"/>
</dbReference>
<feature type="domain" description="Peptidase M43 pregnancy-associated plasma-A" evidence="11">
    <location>
        <begin position="199"/>
        <end position="283"/>
    </location>
</feature>
<dbReference type="Proteomes" id="UP000031192">
    <property type="component" value="Unassembled WGS sequence"/>
</dbReference>
<evidence type="ECO:0000256" key="7">
    <source>
        <dbReference type="ARBA" id="ARBA00022833"/>
    </source>
</evidence>
<dbReference type="EMBL" id="AZNH01000050">
    <property type="protein sequence ID" value="KID83928.1"/>
    <property type="molecule type" value="Genomic_DNA"/>
</dbReference>
<comment type="function">
    <text evidence="1">Secreted metalloproteinase that allows assimilation of proteinaceous substrates.</text>
</comment>
<evidence type="ECO:0000256" key="6">
    <source>
        <dbReference type="ARBA" id="ARBA00022801"/>
    </source>
</evidence>
<name>A0A0B4GMU7_METGA</name>
<dbReference type="InterPro" id="IPR024079">
    <property type="entry name" value="MetalloPept_cat_dom_sf"/>
</dbReference>
<keyword evidence="13" id="KW-1185">Reference proteome</keyword>
<evidence type="ECO:0000256" key="2">
    <source>
        <dbReference type="ARBA" id="ARBA00008721"/>
    </source>
</evidence>
<reference evidence="12 13" key="1">
    <citation type="journal article" date="2014" name="Proc. Natl. Acad. Sci. U.S.A.">
        <title>Trajectory and genomic determinants of fungal-pathogen speciation and host adaptation.</title>
        <authorList>
            <person name="Hu X."/>
            <person name="Xiao G."/>
            <person name="Zheng P."/>
            <person name="Shang Y."/>
            <person name="Su Y."/>
            <person name="Zhang X."/>
            <person name="Liu X."/>
            <person name="Zhan S."/>
            <person name="St Leger R.J."/>
            <person name="Wang C."/>
        </authorList>
    </citation>
    <scope>NUCLEOTIDE SEQUENCE [LARGE SCALE GENOMIC DNA]</scope>
    <source>
        <strain evidence="12 13">ARSEF 977</strain>
    </source>
</reference>
<gene>
    <name evidence="12" type="ORF">MGU_08800</name>
</gene>
<proteinExistence type="inferred from homology"/>
<dbReference type="OrthoDB" id="536211at2759"/>
<keyword evidence="7" id="KW-0862">Zinc</keyword>
<evidence type="ECO:0000256" key="10">
    <source>
        <dbReference type="SAM" id="SignalP"/>
    </source>
</evidence>
<evidence type="ECO:0000256" key="3">
    <source>
        <dbReference type="ARBA" id="ARBA00022670"/>
    </source>
</evidence>
<sequence>MSLITFLVAMLMANAVNASAIHVRQEAASPCEEQVPSQEFLDISRKLRLEASNSSLTRRQQGDFNFRVYAHVVFAYERADGGFVEKPLIEQQIQIMNEHYRNAGISFTLDSVSYTRNFHWAHGFDELGMKHNLRQGGYADLNMYFVAPIPSGSADGSRTLGVCYLPIPRQLEDLEFINDGCTLTAQSVPGVEGWIHKDFVATHEVGHYLGLYHTFEKGVWGQRMCFPGDDVEDTYPQEGPSYNSLDQMVWACGGWQQSNTFNFMDYSEHSNSFTPQQESHMRYFANVRRQIAAGRP</sequence>
<dbReference type="HOGENOM" id="CLU_048726_0_0_1"/>
<keyword evidence="8 12" id="KW-0482">Metalloprotease</keyword>
<evidence type="ECO:0000256" key="9">
    <source>
        <dbReference type="ARBA" id="ARBA00023157"/>
    </source>
</evidence>
<evidence type="ECO:0000256" key="8">
    <source>
        <dbReference type="ARBA" id="ARBA00023049"/>
    </source>
</evidence>
<dbReference type="PANTHER" id="PTHR47466">
    <property type="match status" value="1"/>
</dbReference>
<dbReference type="GO" id="GO:0008237">
    <property type="term" value="F:metallopeptidase activity"/>
    <property type="evidence" value="ECO:0007669"/>
    <property type="project" value="UniProtKB-KW"/>
</dbReference>
<dbReference type="InterPro" id="IPR008754">
    <property type="entry name" value="Peptidase_M43"/>
</dbReference>
<dbReference type="Gene3D" id="3.40.390.10">
    <property type="entry name" value="Collagenase (Catalytic Domain)"/>
    <property type="match status" value="1"/>
</dbReference>
<evidence type="ECO:0000313" key="13">
    <source>
        <dbReference type="Proteomes" id="UP000031192"/>
    </source>
</evidence>
<evidence type="ECO:0000259" key="11">
    <source>
        <dbReference type="Pfam" id="PF05572"/>
    </source>
</evidence>
<comment type="similarity">
    <text evidence="2">Belongs to the peptidase M43B family.</text>
</comment>